<dbReference type="InterPro" id="IPR008979">
    <property type="entry name" value="Galactose-bd-like_sf"/>
</dbReference>
<dbReference type="Pfam" id="PF12248">
    <property type="entry name" value="Methyltransf_FA"/>
    <property type="match status" value="1"/>
</dbReference>
<dbReference type="AlphaFoldDB" id="A0A2P6VG82"/>
<evidence type="ECO:0000256" key="1">
    <source>
        <dbReference type="SAM" id="MobiDB-lite"/>
    </source>
</evidence>
<dbReference type="Gene3D" id="1.25.40.420">
    <property type="match status" value="1"/>
</dbReference>
<dbReference type="InterPro" id="IPR022041">
    <property type="entry name" value="Methyltransf_FA"/>
</dbReference>
<proteinExistence type="predicted"/>
<sequence>MRAGVHTNCDVVVVPPMEAVWLTGPAFTLHGGRGCLSFEVKGDNDATVLLKQQSGSRRWQHLAGGGAAAAAAGGAAGAGGAAAGGAAGGRNSPVEQNYTVILGSHRNSCLKFEKDGELCCMVPSAPGARLSGSSFSAYWINYNQGCISVGRGAPGENLCASWTDPEPIENIRYAGLSAWDKHVGFRNLRMLPVLQPPPRRPPPKQHRAACGADADASGWVSAVAGALGGPASAQRQGLASHAASSLQQEQQEQQSEVPSLLAASVAAALRALCPASVCDVLQVADCLSPVVDELRSQAVEYAAHRFLEVARRDPAGFCALSTTCLADVLSCQHLDCPEKAVFDAAMLWSGYGAELADGASACHPMEDVDQLLPCIRFPLMSDAELEAVRQHAMWQRSPLLQELVQEAVDARAEEGEGRSPRAQHARRAAFSVLHGGRHVRPLTASERLASSRFQMRRAPGCTELLYMYDGDRNGVCWHLGSSGGSQPWVNPVLGGRLQVRASSPACRSTDPKALVGHNFARCNFAGPRLENGQLSSWWVLDLGPRHSLICNYYTLRHDASTDFLRSWVLQGSSDGASWADLRRHLRNPTIRMPGQYASWPVAGHAAAVPYRYFRLLLVGPNPEAANPRHICLSFWELYGYLYECNEEEVQPPAAASVPAGSPAASPQLVPASSPAGPPAPEQQPAAGSTPAGTPAAAHPLAAAAPPAASHQAVCLP</sequence>
<dbReference type="OrthoDB" id="19132at2759"/>
<dbReference type="Proteomes" id="UP000239649">
    <property type="component" value="Unassembled WGS sequence"/>
</dbReference>
<accession>A0A2P6VG82</accession>
<dbReference type="EMBL" id="LHPF02000008">
    <property type="protein sequence ID" value="PSC73104.1"/>
    <property type="molecule type" value="Genomic_DNA"/>
</dbReference>
<dbReference type="SUPFAM" id="SSF49785">
    <property type="entry name" value="Galactose-binding domain-like"/>
    <property type="match status" value="1"/>
</dbReference>
<dbReference type="PANTHER" id="PTHR47457">
    <property type="entry name" value="OS05G0345500 PROTEIN"/>
    <property type="match status" value="1"/>
</dbReference>
<dbReference type="STRING" id="554055.A0A2P6VG82"/>
<gene>
    <name evidence="3" type="ORF">C2E20_3587</name>
</gene>
<feature type="region of interest" description="Disordered" evidence="1">
    <location>
        <begin position="653"/>
        <end position="704"/>
    </location>
</feature>
<feature type="domain" description="BACK" evidence="2">
    <location>
        <begin position="277"/>
        <end position="389"/>
    </location>
</feature>
<keyword evidence="4" id="KW-1185">Reference proteome</keyword>
<dbReference type="Pfam" id="PF07707">
    <property type="entry name" value="BACK"/>
    <property type="match status" value="1"/>
</dbReference>
<protein>
    <submittedName>
        <fullName evidence="3">BTB POZ domain-containing protein isoform X2</fullName>
    </submittedName>
</protein>
<name>A0A2P6VG82_9CHLO</name>
<reference evidence="3 4" key="1">
    <citation type="journal article" date="2018" name="Plant J.">
        <title>Genome sequences of Chlorella sorokiniana UTEX 1602 and Micractinium conductrix SAG 241.80: implications to maltose excretion by a green alga.</title>
        <authorList>
            <person name="Arriola M.B."/>
            <person name="Velmurugan N."/>
            <person name="Zhang Y."/>
            <person name="Plunkett M.H."/>
            <person name="Hondzo H."/>
            <person name="Barney B.M."/>
        </authorList>
    </citation>
    <scope>NUCLEOTIDE SEQUENCE [LARGE SCALE GENOMIC DNA]</scope>
    <source>
        <strain evidence="3 4">SAG 241.80</strain>
    </source>
</reference>
<dbReference type="PANTHER" id="PTHR47457:SF1">
    <property type="entry name" value="BTB DOMAIN-CONTAINING PROTEIN-RELATED"/>
    <property type="match status" value="1"/>
</dbReference>
<evidence type="ECO:0000313" key="3">
    <source>
        <dbReference type="EMBL" id="PSC73104.1"/>
    </source>
</evidence>
<evidence type="ECO:0000259" key="2">
    <source>
        <dbReference type="SMART" id="SM00875"/>
    </source>
</evidence>
<feature type="compositionally biased region" description="Low complexity" evidence="1">
    <location>
        <begin position="653"/>
        <end position="674"/>
    </location>
</feature>
<dbReference type="Gene3D" id="2.60.120.260">
    <property type="entry name" value="Galactose-binding domain-like"/>
    <property type="match status" value="1"/>
</dbReference>
<dbReference type="SMART" id="SM00875">
    <property type="entry name" value="BACK"/>
    <property type="match status" value="1"/>
</dbReference>
<comment type="caution">
    <text evidence="3">The sequence shown here is derived from an EMBL/GenBank/DDBJ whole genome shotgun (WGS) entry which is preliminary data.</text>
</comment>
<evidence type="ECO:0000313" key="4">
    <source>
        <dbReference type="Proteomes" id="UP000239649"/>
    </source>
</evidence>
<organism evidence="3 4">
    <name type="scientific">Micractinium conductrix</name>
    <dbReference type="NCBI Taxonomy" id="554055"/>
    <lineage>
        <taxon>Eukaryota</taxon>
        <taxon>Viridiplantae</taxon>
        <taxon>Chlorophyta</taxon>
        <taxon>core chlorophytes</taxon>
        <taxon>Trebouxiophyceae</taxon>
        <taxon>Chlorellales</taxon>
        <taxon>Chlorellaceae</taxon>
        <taxon>Chlorella clade</taxon>
        <taxon>Micractinium</taxon>
    </lineage>
</organism>
<dbReference type="InterPro" id="IPR011705">
    <property type="entry name" value="BACK"/>
</dbReference>
<feature type="compositionally biased region" description="Low complexity" evidence="1">
    <location>
        <begin position="682"/>
        <end position="704"/>
    </location>
</feature>
<feature type="region of interest" description="Disordered" evidence="1">
    <location>
        <begin position="192"/>
        <end position="211"/>
    </location>
</feature>